<dbReference type="Proteomes" id="UP001164693">
    <property type="component" value="Chromosome"/>
</dbReference>
<organism evidence="3 4">
    <name type="scientific">Jatrophihabitans cynanchi</name>
    <dbReference type="NCBI Taxonomy" id="2944128"/>
    <lineage>
        <taxon>Bacteria</taxon>
        <taxon>Bacillati</taxon>
        <taxon>Actinomycetota</taxon>
        <taxon>Actinomycetes</taxon>
        <taxon>Jatrophihabitantales</taxon>
        <taxon>Jatrophihabitantaceae</taxon>
        <taxon>Jatrophihabitans</taxon>
    </lineage>
</organism>
<keyword evidence="1" id="KW-0175">Coiled coil</keyword>
<name>A0ABY7K386_9ACTN</name>
<feature type="coiled-coil region" evidence="1">
    <location>
        <begin position="193"/>
        <end position="227"/>
    </location>
</feature>
<reference evidence="3" key="1">
    <citation type="submission" date="2022-05" db="EMBL/GenBank/DDBJ databases">
        <title>Jatrophihabitans sp. SB3-54 whole genome sequence.</title>
        <authorList>
            <person name="Suh M.K."/>
            <person name="Eom M.K."/>
            <person name="Kim J.S."/>
            <person name="Kim H.S."/>
            <person name="Do H.E."/>
            <person name="Shin Y.K."/>
            <person name="Lee J.-S."/>
        </authorList>
    </citation>
    <scope>NUCLEOTIDE SEQUENCE</scope>
    <source>
        <strain evidence="3">SB3-54</strain>
    </source>
</reference>
<dbReference type="RefSeq" id="WP_269444570.1">
    <property type="nucleotide sequence ID" value="NZ_CP097463.1"/>
</dbReference>
<keyword evidence="4" id="KW-1185">Reference proteome</keyword>
<dbReference type="PANTHER" id="PTHR34547:SF1">
    <property type="entry name" value="YACP-LIKE NYN DOMAIN PROTEIN"/>
    <property type="match status" value="1"/>
</dbReference>
<evidence type="ECO:0000313" key="3">
    <source>
        <dbReference type="EMBL" id="WAX58022.1"/>
    </source>
</evidence>
<gene>
    <name evidence="3" type="ORF">M6B22_04445</name>
</gene>
<evidence type="ECO:0000256" key="1">
    <source>
        <dbReference type="SAM" id="Coils"/>
    </source>
</evidence>
<proteinExistence type="predicted"/>
<evidence type="ECO:0000256" key="2">
    <source>
        <dbReference type="SAM" id="MobiDB-lite"/>
    </source>
</evidence>
<dbReference type="InterPro" id="IPR010298">
    <property type="entry name" value="YacP-like"/>
</dbReference>
<feature type="region of interest" description="Disordered" evidence="2">
    <location>
        <begin position="275"/>
        <end position="297"/>
    </location>
</feature>
<protein>
    <submittedName>
        <fullName evidence="3">NYN domain-containing protein</fullName>
    </submittedName>
</protein>
<accession>A0ABY7K386</accession>
<sequence length="434" mass="46312">MSAAEVPEQDAGGVALPEPARQQVIQLAADLLGRLKPAEIPAPLRAIAKFTPAARRQRGSVLIAATLDTDDAFRERVAEAVAETLPTLVAAISAGDRTAASEPVDVAAVAYLVRPDGWQAVVAEAGARWAAGRSHEEEFGQERARLLAEIAELRARAKADAARTKEAVAAAGAEAAAELAELKRALRIRTGDMRAAERARDAAQAALADAEARAEKAEAAREADSRRFRARITELERAGESVRRDARSDRDVDDARLWLLLETLKEATAGVRRELSLPPPSVRPADSVMPANEPETGRTARDAAALDRLLALPQVHLIVDGYNVTKTGYDELPLAEQRERLIGALAALAARCGAEVTVAFDGKTRPTVQPRVPRGVRVQFSVGEIADDLIRRLVAAEPRGRPVVVVTSDREIVADVHRAGAWTAPSAVLLALLG</sequence>
<evidence type="ECO:0000313" key="4">
    <source>
        <dbReference type="Proteomes" id="UP001164693"/>
    </source>
</evidence>
<dbReference type="EMBL" id="CP097463">
    <property type="protein sequence ID" value="WAX58022.1"/>
    <property type="molecule type" value="Genomic_DNA"/>
</dbReference>
<dbReference type="Pfam" id="PF05991">
    <property type="entry name" value="NYN_YacP"/>
    <property type="match status" value="1"/>
</dbReference>
<dbReference type="PANTHER" id="PTHR34547">
    <property type="entry name" value="YACP-LIKE NYN DOMAIN PROTEIN"/>
    <property type="match status" value="1"/>
</dbReference>